<gene>
    <name evidence="2" type="ORF">Pme01_18480</name>
</gene>
<dbReference type="SUPFAM" id="SSF53448">
    <property type="entry name" value="Nucleotide-diphospho-sugar transferases"/>
    <property type="match status" value="1"/>
</dbReference>
<evidence type="ECO:0000259" key="1">
    <source>
        <dbReference type="Pfam" id="PF00535"/>
    </source>
</evidence>
<dbReference type="AlphaFoldDB" id="A0A8J3X028"/>
<dbReference type="PANTHER" id="PTHR22916">
    <property type="entry name" value="GLYCOSYLTRANSFERASE"/>
    <property type="match status" value="1"/>
</dbReference>
<proteinExistence type="predicted"/>
<organism evidence="2 3">
    <name type="scientific">Planosporangium mesophilum</name>
    <dbReference type="NCBI Taxonomy" id="689768"/>
    <lineage>
        <taxon>Bacteria</taxon>
        <taxon>Bacillati</taxon>
        <taxon>Actinomycetota</taxon>
        <taxon>Actinomycetes</taxon>
        <taxon>Micromonosporales</taxon>
        <taxon>Micromonosporaceae</taxon>
        <taxon>Planosporangium</taxon>
    </lineage>
</organism>
<accession>A0A8J3X028</accession>
<dbReference type="EMBL" id="BOON01000017">
    <property type="protein sequence ID" value="GII22251.1"/>
    <property type="molecule type" value="Genomic_DNA"/>
</dbReference>
<feature type="domain" description="Glycosyltransferase 2-like" evidence="1">
    <location>
        <begin position="5"/>
        <end position="125"/>
    </location>
</feature>
<sequence>MTFDIMLPYYGDVALMQAAVRSVLAQSDPDWRLTVVDDGQEPGVPEWFATLGDDRVRYQRNEHNLGVTRNYQKCIGLAEHEYLVMMGTDDIMLPNYLSVVRSALAEYPGVGMIQPGVEIIDGDGHVINTLADQVKRRLYAPKVQTRRLMGGEELATSLLRGCWFYWPSICWRTDALRKVELREDLKIIQDLALVIDLIKEGEQMVVDSTVCFQYRRHTVSVSAAAALSGSRFTEARNYFLDANEQMTAQGWPRAARAAHWYVASRLHAATLLPAAVRAGHMDGVRKLTRHAFGPSSRSN</sequence>
<dbReference type="InterPro" id="IPR029044">
    <property type="entry name" value="Nucleotide-diphossugar_trans"/>
</dbReference>
<dbReference type="Pfam" id="PF00535">
    <property type="entry name" value="Glycos_transf_2"/>
    <property type="match status" value="1"/>
</dbReference>
<dbReference type="PANTHER" id="PTHR22916:SF3">
    <property type="entry name" value="UDP-GLCNAC:BETAGAL BETA-1,3-N-ACETYLGLUCOSAMINYLTRANSFERASE-LIKE PROTEIN 1"/>
    <property type="match status" value="1"/>
</dbReference>
<evidence type="ECO:0000313" key="2">
    <source>
        <dbReference type="EMBL" id="GII22251.1"/>
    </source>
</evidence>
<dbReference type="RefSeq" id="WP_168113642.1">
    <property type="nucleotide sequence ID" value="NZ_BOON01000017.1"/>
</dbReference>
<dbReference type="Gene3D" id="3.90.550.10">
    <property type="entry name" value="Spore Coat Polysaccharide Biosynthesis Protein SpsA, Chain A"/>
    <property type="match status" value="1"/>
</dbReference>
<name>A0A8J3X028_9ACTN</name>
<comment type="caution">
    <text evidence="2">The sequence shown here is derived from an EMBL/GenBank/DDBJ whole genome shotgun (WGS) entry which is preliminary data.</text>
</comment>
<protein>
    <recommendedName>
        <fullName evidence="1">Glycosyltransferase 2-like domain-containing protein</fullName>
    </recommendedName>
</protein>
<keyword evidence="3" id="KW-1185">Reference proteome</keyword>
<evidence type="ECO:0000313" key="3">
    <source>
        <dbReference type="Proteomes" id="UP000599074"/>
    </source>
</evidence>
<dbReference type="Proteomes" id="UP000599074">
    <property type="component" value="Unassembled WGS sequence"/>
</dbReference>
<reference evidence="2" key="1">
    <citation type="submission" date="2021-01" db="EMBL/GenBank/DDBJ databases">
        <title>Whole genome shotgun sequence of Planosporangium mesophilum NBRC 109066.</title>
        <authorList>
            <person name="Komaki H."/>
            <person name="Tamura T."/>
        </authorList>
    </citation>
    <scope>NUCLEOTIDE SEQUENCE</scope>
    <source>
        <strain evidence="2">NBRC 109066</strain>
    </source>
</reference>
<dbReference type="GO" id="GO:0016758">
    <property type="term" value="F:hexosyltransferase activity"/>
    <property type="evidence" value="ECO:0007669"/>
    <property type="project" value="UniProtKB-ARBA"/>
</dbReference>
<dbReference type="InterPro" id="IPR001173">
    <property type="entry name" value="Glyco_trans_2-like"/>
</dbReference>